<dbReference type="InterPro" id="IPR027417">
    <property type="entry name" value="P-loop_NTPase"/>
</dbReference>
<proteinExistence type="predicted"/>
<keyword evidence="2 4" id="KW-0067">ATP-binding</keyword>
<keyword evidence="1" id="KW-0547">Nucleotide-binding</keyword>
<organism evidence="4 5">
    <name type="scientific">Teichococcus vastitatis</name>
    <dbReference type="NCBI Taxonomy" id="2307076"/>
    <lineage>
        <taxon>Bacteria</taxon>
        <taxon>Pseudomonadati</taxon>
        <taxon>Pseudomonadota</taxon>
        <taxon>Alphaproteobacteria</taxon>
        <taxon>Acetobacterales</taxon>
        <taxon>Roseomonadaceae</taxon>
        <taxon>Roseomonas</taxon>
    </lineage>
</organism>
<dbReference type="Proteomes" id="UP001201985">
    <property type="component" value="Unassembled WGS sequence"/>
</dbReference>
<evidence type="ECO:0000313" key="4">
    <source>
        <dbReference type="EMBL" id="MCI0753892.1"/>
    </source>
</evidence>
<dbReference type="EMBL" id="JALBUU010000004">
    <property type="protein sequence ID" value="MCI0753892.1"/>
    <property type="molecule type" value="Genomic_DNA"/>
</dbReference>
<dbReference type="InterPro" id="IPR017871">
    <property type="entry name" value="ABC_transporter-like_CS"/>
</dbReference>
<evidence type="ECO:0000313" key="5">
    <source>
        <dbReference type="Proteomes" id="UP001201985"/>
    </source>
</evidence>
<reference evidence="4 5" key="1">
    <citation type="submission" date="2022-03" db="EMBL/GenBank/DDBJ databases">
        <title>Complete genome analysis of Roseomonas KG 17.1 : a prolific producer of plant growth promoters.</title>
        <authorList>
            <person name="Saadouli I."/>
            <person name="Najjari A."/>
            <person name="Mosbah A."/>
            <person name="Ouzari H.I."/>
        </authorList>
    </citation>
    <scope>NUCLEOTIDE SEQUENCE [LARGE SCALE GENOMIC DNA]</scope>
    <source>
        <strain evidence="4 5">KG17-1</strain>
    </source>
</reference>
<dbReference type="Gene3D" id="3.40.50.300">
    <property type="entry name" value="P-loop containing nucleotide triphosphate hydrolases"/>
    <property type="match status" value="1"/>
</dbReference>
<protein>
    <submittedName>
        <fullName evidence="4">ABC transporter ATP-binding protein</fullName>
    </submittedName>
</protein>
<sequence>MSAALEASRMGVQQRPLAGEWQAGTPAAASRLEIGGLTLGYGRRIIVRDCTLASLAGGHITALLGPNGAGKSTLLRGLAGLLPARGSVKLNGQEMIGRSLEARARHITYMPQSLPQGVALTVMEALVGALKASPPGAGGLPVSGREAAELALALLERLGIAHLALVGLDRLSGGQRQMAGLAQALVRKPEVLLLDEPTSALDLRYQLQVMRLVQQLTREKGLVTVVVLHDLGLAARFADHIVVLGDGTICAEGEPERTLTPAMLAEVYGVSARVERCSHGHLQIMADAPLAG</sequence>
<dbReference type="PROSITE" id="PS00211">
    <property type="entry name" value="ABC_TRANSPORTER_1"/>
    <property type="match status" value="1"/>
</dbReference>
<dbReference type="InterPro" id="IPR003593">
    <property type="entry name" value="AAA+_ATPase"/>
</dbReference>
<feature type="domain" description="ABC transporter" evidence="3">
    <location>
        <begin position="32"/>
        <end position="271"/>
    </location>
</feature>
<dbReference type="RefSeq" id="WP_241792847.1">
    <property type="nucleotide sequence ID" value="NZ_JALBUU010000004.1"/>
</dbReference>
<accession>A0ABS9W3M5</accession>
<evidence type="ECO:0000256" key="1">
    <source>
        <dbReference type="ARBA" id="ARBA00022741"/>
    </source>
</evidence>
<dbReference type="PANTHER" id="PTHR42794">
    <property type="entry name" value="HEMIN IMPORT ATP-BINDING PROTEIN HMUV"/>
    <property type="match status" value="1"/>
</dbReference>
<comment type="caution">
    <text evidence="4">The sequence shown here is derived from an EMBL/GenBank/DDBJ whole genome shotgun (WGS) entry which is preliminary data.</text>
</comment>
<dbReference type="InterPro" id="IPR003439">
    <property type="entry name" value="ABC_transporter-like_ATP-bd"/>
</dbReference>
<keyword evidence="5" id="KW-1185">Reference proteome</keyword>
<dbReference type="PROSITE" id="PS50893">
    <property type="entry name" value="ABC_TRANSPORTER_2"/>
    <property type="match status" value="1"/>
</dbReference>
<dbReference type="CDD" id="cd03214">
    <property type="entry name" value="ABC_Iron-Siderophores_B12_Hemin"/>
    <property type="match status" value="1"/>
</dbReference>
<evidence type="ECO:0000259" key="3">
    <source>
        <dbReference type="PROSITE" id="PS50893"/>
    </source>
</evidence>
<evidence type="ECO:0000256" key="2">
    <source>
        <dbReference type="ARBA" id="ARBA00022840"/>
    </source>
</evidence>
<dbReference type="SMART" id="SM00382">
    <property type="entry name" value="AAA"/>
    <property type="match status" value="1"/>
</dbReference>
<gene>
    <name evidence="4" type="ORF">MON41_08995</name>
</gene>
<dbReference type="PANTHER" id="PTHR42794:SF2">
    <property type="entry name" value="ABC TRANSPORTER ATP-BINDING PROTEIN"/>
    <property type="match status" value="1"/>
</dbReference>
<dbReference type="SUPFAM" id="SSF52540">
    <property type="entry name" value="P-loop containing nucleoside triphosphate hydrolases"/>
    <property type="match status" value="1"/>
</dbReference>
<dbReference type="GO" id="GO:0005524">
    <property type="term" value="F:ATP binding"/>
    <property type="evidence" value="ECO:0007669"/>
    <property type="project" value="UniProtKB-KW"/>
</dbReference>
<name>A0ABS9W3M5_9PROT</name>
<dbReference type="Pfam" id="PF00005">
    <property type="entry name" value="ABC_tran"/>
    <property type="match status" value="1"/>
</dbReference>